<evidence type="ECO:0000313" key="5">
    <source>
        <dbReference type="Proteomes" id="UP001497522"/>
    </source>
</evidence>
<name>A0ABP1BKT1_9BRYO</name>
<dbReference type="Pfam" id="PF14383">
    <property type="entry name" value="VARLMGL"/>
    <property type="match status" value="1"/>
</dbReference>
<accession>A0ABP1BKT1</accession>
<evidence type="ECO:0000256" key="1">
    <source>
        <dbReference type="SAM" id="MobiDB-lite"/>
    </source>
</evidence>
<feature type="region of interest" description="Disordered" evidence="1">
    <location>
        <begin position="631"/>
        <end position="655"/>
    </location>
</feature>
<evidence type="ECO:0000259" key="2">
    <source>
        <dbReference type="Pfam" id="PF14309"/>
    </source>
</evidence>
<dbReference type="EMBL" id="OZ023706">
    <property type="protein sequence ID" value="CAK9876226.1"/>
    <property type="molecule type" value="Genomic_DNA"/>
</dbReference>
<dbReference type="InterPro" id="IPR032795">
    <property type="entry name" value="DUF3741-assoc"/>
</dbReference>
<feature type="compositionally biased region" description="Basic and acidic residues" evidence="1">
    <location>
        <begin position="292"/>
        <end position="301"/>
    </location>
</feature>
<reference evidence="4" key="1">
    <citation type="submission" date="2024-03" db="EMBL/GenBank/DDBJ databases">
        <authorList>
            <consortium name="ELIXIR-Norway"/>
            <consortium name="Elixir Norway"/>
        </authorList>
    </citation>
    <scope>NUCLEOTIDE SEQUENCE</scope>
</reference>
<feature type="compositionally biased region" description="Basic and acidic residues" evidence="1">
    <location>
        <begin position="161"/>
        <end position="186"/>
    </location>
</feature>
<feature type="region of interest" description="Disordered" evidence="1">
    <location>
        <begin position="696"/>
        <end position="734"/>
    </location>
</feature>
<evidence type="ECO:0008006" key="6">
    <source>
        <dbReference type="Google" id="ProtNLM"/>
    </source>
</evidence>
<feature type="domain" description="DUF4378" evidence="2">
    <location>
        <begin position="1044"/>
        <end position="1243"/>
    </location>
</feature>
<feature type="compositionally biased region" description="Low complexity" evidence="1">
    <location>
        <begin position="495"/>
        <end position="508"/>
    </location>
</feature>
<feature type="compositionally biased region" description="Low complexity" evidence="1">
    <location>
        <begin position="517"/>
        <end position="530"/>
    </location>
</feature>
<feature type="region of interest" description="Disordered" evidence="1">
    <location>
        <begin position="495"/>
        <end position="606"/>
    </location>
</feature>
<feature type="domain" description="DUF3741" evidence="3">
    <location>
        <begin position="339"/>
        <end position="357"/>
    </location>
</feature>
<feature type="compositionally biased region" description="Polar residues" evidence="1">
    <location>
        <begin position="49"/>
        <end position="62"/>
    </location>
</feature>
<feature type="region of interest" description="Disordered" evidence="1">
    <location>
        <begin position="253"/>
        <end position="316"/>
    </location>
</feature>
<proteinExistence type="predicted"/>
<dbReference type="PANTHER" id="PTHR31680:SF4">
    <property type="entry name" value="LONGIFOLIA PROTEIN"/>
    <property type="match status" value="1"/>
</dbReference>
<feature type="compositionally biased region" description="Low complexity" evidence="1">
    <location>
        <begin position="720"/>
        <end position="732"/>
    </location>
</feature>
<evidence type="ECO:0000259" key="3">
    <source>
        <dbReference type="Pfam" id="PF14383"/>
    </source>
</evidence>
<feature type="compositionally biased region" description="Low complexity" evidence="1">
    <location>
        <begin position="585"/>
        <end position="606"/>
    </location>
</feature>
<feature type="region of interest" description="Disordered" evidence="1">
    <location>
        <begin position="860"/>
        <end position="881"/>
    </location>
</feature>
<evidence type="ECO:0000313" key="4">
    <source>
        <dbReference type="EMBL" id="CAK9876226.1"/>
    </source>
</evidence>
<feature type="compositionally biased region" description="Basic and acidic residues" evidence="1">
    <location>
        <begin position="860"/>
        <end position="872"/>
    </location>
</feature>
<dbReference type="InterPro" id="IPR025486">
    <property type="entry name" value="DUF4378"/>
</dbReference>
<sequence>MPASPNLFKVLTAEDPKSLLEDEIGCMTGIFQIFDRSQAFTGRRYGSKRVTSAAEQELSNSQEEGEEDHVPTLVCSNSSQEEEEEEESNNSNRLMKSVQDLVVDRSSSSVPHSKEYPKPSPLLMVSSREMCAAAATPEGSGGSSRQHCNSKDVQKLPSSLDIRDVVRASFHRERPRDSSGKEKPRASVDLGHGSSTTTTNVQSKSLPRSSSVNGRVDGFRMSVDGREELLESLRAADFKDLLRASQKVRGTTMDAPRFSVDGTRDPPHVHLSPRLSVDGRDSPRACRIPPRLKLDGRDATRAHGKLSSRSDGGGAFLQLKKENNAAERDHQGQGETCRRIPNVVARLMGLEELPSSHPGSQAHPAKVADYHTLVNPPPPPSSRSEARLLQGLLQYTPATVVSPPLPPPPSQSDDYNYKQQQVVVREGFQQLSSKSSSCSNQKEMHEMHQLRLKNSVQGRKLLRHILHAMQLKGLLHHPPGRNRKQSSEDVKAAAAATQQQQQLQVTKATTERIAARSSKSSQLDAAAAASQGGGRDVSPARSPRLLTSSPLAQVGKPRPTFLIKEANPLKPGLLSPGRCAGGGSSSSSPPQLVESSGSKASSWSTKSFMVKDREETKATLFTLRAQSTKQEFLKGRASGGPDTPRPLRRSSSDSKLISRMTEKLTATDAAAAAAASTRTAAAQAGGAQSGRILIPAEVTISRSKRKTGKPNNPTPKCRTSSSSSSSSPSPSSCALDTTLVSAAAADPSTKEKINMFPNGVTGPAVMAVAADECTNWDQSNDSDLMMLESIQCANIALAESRLLELPTATTVMPENLVTTSKNVSSVRKALRVTSAEKLELLQATSIQKPRMPIAVEDTVNHSEEDGGGDSRARLASNQVTSSPIERLCKSEQLDTELDERGSGISEVLTPRGVSVKKTYESGHELGPADQLVEQPSPVSVLDNFHFQEEDLTPSPSKTSSNAFDESLHRDHLEEAKAALKGLADIRSRDLCNQQQDYLCHNNKQSVEIRVPIDNAQQAGTHYSLAGNNNTVVHGICLWSKDEEREYVRDTLVVSRVITEDDDDDDDTSSSGINNCRLQWGRSSGYNNIMGVNQFDDLEARWRRRQQQQASSFNNTKENDFFLFERRQTCLENEAVGRHVLFDGTNEILVQKLDPVKFNPLPWIGGRDRPQPQEKPSGQQLIQQVWDELQDVPCVASEDVCDTIYTILHKDLRNTEKKWSDMDGEVSEVSLDLERMIVKDLIDEIVKDLTVQASTTTTTQLIDEAAAATTR</sequence>
<dbReference type="PANTHER" id="PTHR31680">
    <property type="entry name" value="LONGIFOLIA PROTEIN"/>
    <property type="match status" value="1"/>
</dbReference>
<keyword evidence="5" id="KW-1185">Reference proteome</keyword>
<dbReference type="Pfam" id="PF14309">
    <property type="entry name" value="DUF4378"/>
    <property type="match status" value="1"/>
</dbReference>
<organism evidence="4 5">
    <name type="scientific">Sphagnum jensenii</name>
    <dbReference type="NCBI Taxonomy" id="128206"/>
    <lineage>
        <taxon>Eukaryota</taxon>
        <taxon>Viridiplantae</taxon>
        <taxon>Streptophyta</taxon>
        <taxon>Embryophyta</taxon>
        <taxon>Bryophyta</taxon>
        <taxon>Sphagnophytina</taxon>
        <taxon>Sphagnopsida</taxon>
        <taxon>Sphagnales</taxon>
        <taxon>Sphagnaceae</taxon>
        <taxon>Sphagnum</taxon>
    </lineage>
</organism>
<feature type="compositionally biased region" description="Polar residues" evidence="1">
    <location>
        <begin position="193"/>
        <end position="213"/>
    </location>
</feature>
<gene>
    <name evidence="4" type="ORF">CSSPJE1EN2_LOCUS18448</name>
</gene>
<protein>
    <recommendedName>
        <fullName evidence="6">DUF4378 domain-containing protein</fullName>
    </recommendedName>
</protein>
<feature type="region of interest" description="Disordered" evidence="1">
    <location>
        <begin position="44"/>
        <end position="217"/>
    </location>
</feature>
<dbReference type="Proteomes" id="UP001497522">
    <property type="component" value="Chromosome 5"/>
</dbReference>
<dbReference type="InterPro" id="IPR033334">
    <property type="entry name" value="LNG1/2"/>
</dbReference>